<feature type="binding site" evidence="7">
    <location>
        <position position="169"/>
    </location>
    <ligand>
        <name>dimethylallyl phosphate</name>
        <dbReference type="ChEBI" id="CHEBI:88052"/>
    </ligand>
</feature>
<feature type="binding site" evidence="7">
    <location>
        <begin position="10"/>
        <end position="12"/>
    </location>
    <ligand>
        <name>FMN</name>
        <dbReference type="ChEBI" id="CHEBI:58210"/>
    </ligand>
</feature>
<dbReference type="EMBL" id="BLVO01000016">
    <property type="protein sequence ID" value="GFM35299.1"/>
    <property type="molecule type" value="Genomic_DNA"/>
</dbReference>
<keyword evidence="4 7" id="KW-0808">Transferase</keyword>
<keyword evidence="10" id="KW-1185">Reference proteome</keyword>
<dbReference type="PANTHER" id="PTHR43374:SF1">
    <property type="entry name" value="FLAVIN PRENYLTRANSFERASE PAD1, MITOCHONDRIAL"/>
    <property type="match status" value="1"/>
</dbReference>
<organism evidence="9 10">
    <name type="scientific">Desulfovibrio subterraneus</name>
    <dbReference type="NCBI Taxonomy" id="2718620"/>
    <lineage>
        <taxon>Bacteria</taxon>
        <taxon>Pseudomonadati</taxon>
        <taxon>Thermodesulfobacteriota</taxon>
        <taxon>Desulfovibrionia</taxon>
        <taxon>Desulfovibrionales</taxon>
        <taxon>Desulfovibrionaceae</taxon>
        <taxon>Desulfovibrio</taxon>
    </lineage>
</organism>
<dbReference type="NCBIfam" id="NF004685">
    <property type="entry name" value="PRK06029.1"/>
    <property type="match status" value="1"/>
</dbReference>
<keyword evidence="3 7" id="KW-0288">FMN</keyword>
<evidence type="ECO:0000256" key="4">
    <source>
        <dbReference type="ARBA" id="ARBA00022679"/>
    </source>
</evidence>
<evidence type="ECO:0000313" key="10">
    <source>
        <dbReference type="Proteomes" id="UP000503840"/>
    </source>
</evidence>
<dbReference type="Gene3D" id="3.40.50.1950">
    <property type="entry name" value="Flavin prenyltransferase-like"/>
    <property type="match status" value="1"/>
</dbReference>
<evidence type="ECO:0000256" key="6">
    <source>
        <dbReference type="ARBA" id="ARBA00060793"/>
    </source>
</evidence>
<dbReference type="FunFam" id="3.40.50.1950:FF:000001">
    <property type="entry name" value="Flavin prenyltransferase UbiX"/>
    <property type="match status" value="1"/>
</dbReference>
<evidence type="ECO:0000256" key="5">
    <source>
        <dbReference type="ARBA" id="ARBA00050612"/>
    </source>
</evidence>
<dbReference type="RefSeq" id="WP_174406906.1">
    <property type="nucleotide sequence ID" value="NZ_BLVO01000016.1"/>
</dbReference>
<evidence type="ECO:0000259" key="8">
    <source>
        <dbReference type="Pfam" id="PF02441"/>
    </source>
</evidence>
<keyword evidence="2 7" id="KW-0285">Flavoprotein</keyword>
<evidence type="ECO:0000256" key="1">
    <source>
        <dbReference type="ARBA" id="ARBA00022602"/>
    </source>
</evidence>
<evidence type="ECO:0000256" key="7">
    <source>
        <dbReference type="HAMAP-Rule" id="MF_01984"/>
    </source>
</evidence>
<dbReference type="GO" id="GO:0016831">
    <property type="term" value="F:carboxy-lyase activity"/>
    <property type="evidence" value="ECO:0007669"/>
    <property type="project" value="TreeGrafter"/>
</dbReference>
<accession>A0A7J0BNR6</accession>
<evidence type="ECO:0000256" key="3">
    <source>
        <dbReference type="ARBA" id="ARBA00022643"/>
    </source>
</evidence>
<evidence type="ECO:0000313" key="9">
    <source>
        <dbReference type="EMBL" id="GFM35299.1"/>
    </source>
</evidence>
<feature type="binding site" evidence="7">
    <location>
        <position position="37"/>
    </location>
    <ligand>
        <name>FMN</name>
        <dbReference type="ChEBI" id="CHEBI:58210"/>
    </ligand>
</feature>
<reference evidence="9 10" key="1">
    <citation type="submission" date="2020-05" db="EMBL/GenBank/DDBJ databases">
        <title>Draft genome sequence of Desulfovibrio sp. strain HN2T.</title>
        <authorList>
            <person name="Ueno A."/>
            <person name="Tamazawa S."/>
            <person name="Tamamura S."/>
            <person name="Murakami T."/>
            <person name="Kiyama T."/>
            <person name="Inomata H."/>
            <person name="Amano Y."/>
            <person name="Miyakawa K."/>
            <person name="Tamaki H."/>
            <person name="Naganuma T."/>
            <person name="Kaneko K."/>
        </authorList>
    </citation>
    <scope>NUCLEOTIDE SEQUENCE [LARGE SCALE GENOMIC DNA]</scope>
    <source>
        <strain evidence="9 10">HN2</strain>
    </source>
</reference>
<dbReference type="Pfam" id="PF02441">
    <property type="entry name" value="Flavoprotein"/>
    <property type="match status" value="1"/>
</dbReference>
<feature type="binding site" evidence="7">
    <location>
        <position position="123"/>
    </location>
    <ligand>
        <name>FMN</name>
        <dbReference type="ChEBI" id="CHEBI:58210"/>
    </ligand>
</feature>
<keyword evidence="1 7" id="KW-0637">Prenyltransferase</keyword>
<dbReference type="EC" id="2.5.1.129" evidence="7"/>
<dbReference type="HAMAP" id="MF_01984">
    <property type="entry name" value="ubiX_pad"/>
    <property type="match status" value="1"/>
</dbReference>
<dbReference type="PANTHER" id="PTHR43374">
    <property type="entry name" value="FLAVIN PRENYLTRANSFERASE"/>
    <property type="match status" value="1"/>
</dbReference>
<dbReference type="InterPro" id="IPR004507">
    <property type="entry name" value="UbiX-like"/>
</dbReference>
<protein>
    <recommendedName>
        <fullName evidence="7">Flavin prenyltransferase UbiX</fullName>
        <ecNumber evidence="7">2.5.1.129</ecNumber>
    </recommendedName>
</protein>
<feature type="domain" description="Flavoprotein" evidence="8">
    <location>
        <begin position="2"/>
        <end position="174"/>
    </location>
</feature>
<proteinExistence type="inferred from homology"/>
<dbReference type="GO" id="GO:0106141">
    <property type="term" value="F:flavin prenyltransferase activity"/>
    <property type="evidence" value="ECO:0007669"/>
    <property type="project" value="UniProtKB-EC"/>
</dbReference>
<feature type="binding site" evidence="7">
    <location>
        <begin position="88"/>
        <end position="91"/>
    </location>
    <ligand>
        <name>FMN</name>
        <dbReference type="ChEBI" id="CHEBI:58210"/>
    </ligand>
</feature>
<comment type="catalytic activity">
    <reaction evidence="5 7">
        <text>dimethylallyl phosphate + FMNH2 = prenylated FMNH2 + phosphate</text>
        <dbReference type="Rhea" id="RHEA:37743"/>
        <dbReference type="ChEBI" id="CHEBI:43474"/>
        <dbReference type="ChEBI" id="CHEBI:57618"/>
        <dbReference type="ChEBI" id="CHEBI:87467"/>
        <dbReference type="ChEBI" id="CHEBI:88052"/>
        <dbReference type="EC" id="2.5.1.129"/>
    </reaction>
</comment>
<dbReference type="InterPro" id="IPR036551">
    <property type="entry name" value="Flavin_trans-like"/>
</dbReference>
<dbReference type="AlphaFoldDB" id="A0A7J0BNR6"/>
<comment type="caution">
    <text evidence="7">Lacks conserved residue(s) required for the propagation of feature annotation.</text>
</comment>
<comment type="function">
    <text evidence="7">Flavin prenyltransferase that catalyzes the synthesis of the prenylated FMN cofactor (prenyl-FMN) for 4-hydroxy-3-polyprenylbenzoic acid decarboxylase UbiD. The prenyltransferase is metal-independent and links a dimethylallyl moiety from dimethylallyl monophosphate (DMAP) to the flavin N5 and C6 atoms of FMN.</text>
</comment>
<comment type="caution">
    <text evidence="9">The sequence shown here is derived from an EMBL/GenBank/DDBJ whole genome shotgun (WGS) entry which is preliminary data.</text>
</comment>
<evidence type="ECO:0000256" key="2">
    <source>
        <dbReference type="ARBA" id="ARBA00022630"/>
    </source>
</evidence>
<dbReference type="InterPro" id="IPR003382">
    <property type="entry name" value="Flavoprotein"/>
</dbReference>
<name>A0A7J0BNR6_9BACT</name>
<sequence length="188" mass="19985">MKRIVVGVTGASGMPLAVTLLKALAWAQDVETHLIVSDAAREVLRLESGMDADELIALADRSYAPADFGAAPASGSWQHSGMVICPCSMATLAAVANGLGSNLLHRAADVTLKERRPLILVPRETPLSRVHLRNMLAADEAGAVIMPPMPGFYSNPATIQDLLDHLAGRILDHLGIAHSLVKRWEGLS</sequence>
<dbReference type="Proteomes" id="UP000503840">
    <property type="component" value="Unassembled WGS sequence"/>
</dbReference>
<dbReference type="NCBIfam" id="TIGR00421">
    <property type="entry name" value="ubiX_pad"/>
    <property type="match status" value="1"/>
</dbReference>
<gene>
    <name evidence="7 9" type="primary">ubiX</name>
    <name evidence="9" type="ORF">DSM101010T_36640</name>
</gene>
<comment type="similarity">
    <text evidence="6 7">Belongs to the UbiX/PAD1 family.</text>
</comment>
<dbReference type="SUPFAM" id="SSF52507">
    <property type="entry name" value="Homo-oligomeric flavin-containing Cys decarboxylases, HFCD"/>
    <property type="match status" value="1"/>
</dbReference>
<feature type="binding site" evidence="7">
    <location>
        <position position="153"/>
    </location>
    <ligand>
        <name>dimethylallyl phosphate</name>
        <dbReference type="ChEBI" id="CHEBI:88052"/>
    </ligand>
</feature>